<dbReference type="NCBIfam" id="TIGR01730">
    <property type="entry name" value="RND_mfp"/>
    <property type="match status" value="1"/>
</dbReference>
<feature type="compositionally biased region" description="Polar residues" evidence="4">
    <location>
        <begin position="434"/>
        <end position="448"/>
    </location>
</feature>
<feature type="coiled-coil region" evidence="3">
    <location>
        <begin position="85"/>
        <end position="126"/>
    </location>
</feature>
<evidence type="ECO:0000256" key="2">
    <source>
        <dbReference type="ARBA" id="ARBA00009477"/>
    </source>
</evidence>
<feature type="domain" description="Multidrug resistance protein MdtA-like barrel-sandwich hybrid" evidence="5">
    <location>
        <begin position="44"/>
        <end position="214"/>
    </location>
</feature>
<feature type="compositionally biased region" description="Basic and acidic residues" evidence="4">
    <location>
        <begin position="404"/>
        <end position="417"/>
    </location>
</feature>
<comment type="subcellular location">
    <subcellularLocation>
        <location evidence="1">Cell envelope</location>
    </subcellularLocation>
</comment>
<dbReference type="Pfam" id="PF25917">
    <property type="entry name" value="BSH_RND"/>
    <property type="match status" value="1"/>
</dbReference>
<dbReference type="PANTHER" id="PTHR30158:SF10">
    <property type="entry name" value="CATION EFFLUX PUMP"/>
    <property type="match status" value="1"/>
</dbReference>
<keyword evidence="3" id="KW-0175">Coiled coil</keyword>
<dbReference type="Proteomes" id="UP001239462">
    <property type="component" value="Unassembled WGS sequence"/>
</dbReference>
<comment type="caution">
    <text evidence="8">The sequence shown here is derived from an EMBL/GenBank/DDBJ whole genome shotgun (WGS) entry which is preliminary data.</text>
</comment>
<evidence type="ECO:0000259" key="7">
    <source>
        <dbReference type="Pfam" id="PF25967"/>
    </source>
</evidence>
<dbReference type="Gene3D" id="2.40.50.100">
    <property type="match status" value="1"/>
</dbReference>
<dbReference type="EMBL" id="JASZZN010000004">
    <property type="protein sequence ID" value="MDM4015216.1"/>
    <property type="molecule type" value="Genomic_DNA"/>
</dbReference>
<feature type="domain" description="Multidrug resistance protein MdtA-like beta-barrel" evidence="6">
    <location>
        <begin position="218"/>
        <end position="308"/>
    </location>
</feature>
<dbReference type="Gene3D" id="2.40.30.170">
    <property type="match status" value="1"/>
</dbReference>
<evidence type="ECO:0000313" key="8">
    <source>
        <dbReference type="EMBL" id="MDM4015216.1"/>
    </source>
</evidence>
<evidence type="ECO:0000259" key="5">
    <source>
        <dbReference type="Pfam" id="PF25917"/>
    </source>
</evidence>
<evidence type="ECO:0000259" key="6">
    <source>
        <dbReference type="Pfam" id="PF25944"/>
    </source>
</evidence>
<dbReference type="Pfam" id="PF25967">
    <property type="entry name" value="RND-MFP_C"/>
    <property type="match status" value="1"/>
</dbReference>
<reference evidence="8 9" key="1">
    <citation type="submission" date="2023-06" db="EMBL/GenBank/DDBJ databases">
        <title>Roseiconus lacunae JC819 isolated from Gulf of Mannar region, Tamil Nadu.</title>
        <authorList>
            <person name="Pk S."/>
            <person name="Ch S."/>
            <person name="Ch V.R."/>
        </authorList>
    </citation>
    <scope>NUCLEOTIDE SEQUENCE [LARGE SCALE GENOMIC DNA]</scope>
    <source>
        <strain evidence="8 9">JC819</strain>
    </source>
</reference>
<dbReference type="SUPFAM" id="SSF111369">
    <property type="entry name" value="HlyD-like secretion proteins"/>
    <property type="match status" value="1"/>
</dbReference>
<feature type="region of interest" description="Disordered" evidence="4">
    <location>
        <begin position="1"/>
        <end position="24"/>
    </location>
</feature>
<name>A0ABT7PFH4_9BACT</name>
<keyword evidence="9" id="KW-1185">Reference proteome</keyword>
<dbReference type="InterPro" id="IPR058627">
    <property type="entry name" value="MdtA-like_C"/>
</dbReference>
<evidence type="ECO:0000256" key="1">
    <source>
        <dbReference type="ARBA" id="ARBA00004196"/>
    </source>
</evidence>
<feature type="region of interest" description="Disordered" evidence="4">
    <location>
        <begin position="401"/>
        <end position="448"/>
    </location>
</feature>
<dbReference type="Gene3D" id="1.10.287.470">
    <property type="entry name" value="Helix hairpin bin"/>
    <property type="match status" value="1"/>
</dbReference>
<feature type="domain" description="Multidrug resistance protein MdtA-like C-terminal permuted SH3" evidence="7">
    <location>
        <begin position="315"/>
        <end position="374"/>
    </location>
</feature>
<dbReference type="InterPro" id="IPR006143">
    <property type="entry name" value="RND_pump_MFP"/>
</dbReference>
<dbReference type="Pfam" id="PF25944">
    <property type="entry name" value="Beta-barrel_RND"/>
    <property type="match status" value="1"/>
</dbReference>
<dbReference type="InterPro" id="IPR058626">
    <property type="entry name" value="MdtA-like_b-barrel"/>
</dbReference>
<protein>
    <submittedName>
        <fullName evidence="8">Efflux RND transporter periplasmic adaptor subunit</fullName>
    </submittedName>
</protein>
<dbReference type="RefSeq" id="WP_289162696.1">
    <property type="nucleotide sequence ID" value="NZ_JASZZN010000004.1"/>
</dbReference>
<evidence type="ECO:0000313" key="9">
    <source>
        <dbReference type="Proteomes" id="UP001239462"/>
    </source>
</evidence>
<evidence type="ECO:0000256" key="3">
    <source>
        <dbReference type="SAM" id="Coils"/>
    </source>
</evidence>
<organism evidence="8 9">
    <name type="scientific">Roseiconus lacunae</name>
    <dbReference type="NCBI Taxonomy" id="2605694"/>
    <lineage>
        <taxon>Bacteria</taxon>
        <taxon>Pseudomonadati</taxon>
        <taxon>Planctomycetota</taxon>
        <taxon>Planctomycetia</taxon>
        <taxon>Pirellulales</taxon>
        <taxon>Pirellulaceae</taxon>
        <taxon>Roseiconus</taxon>
    </lineage>
</organism>
<comment type="similarity">
    <text evidence="2">Belongs to the membrane fusion protein (MFP) (TC 8.A.1) family.</text>
</comment>
<sequence>MSCGCSRPDNDFVEPPPPTVTTAKPVQQDMTLFYENNGETEATNSAEVRARVRGFIEELVFEPGQVVSEGDPLYRIEPEQYAAAKMQAEAQVESATASISAAKAAKEANAAEVERSENELRRFKKLLESNAGSQSEYDQALAARDAAVAQSRGSDAAIELSQAELSVAKAALAQADLDLNYTTVRAPISGRISRTLIDRGNLADNGSSLASIVDRERIYVYFTIDERTLLELMKQRPEDRRSGPVDWSKVPVYLQRDEADSQWRRGKLEYVDQTGINQQTGTLSLRAVFDNPNDDLLPGMFVTVRLPVNQVKDGVLVPQRAIMGSQQGQFLMVVGSDNRVEQRPVRLGQKLDGWVLVTDGLDKDEQFVVDGIQRARPGAAVDPKLTELSTDDSPILKAAIELKAGSESRPSDSKPESETAPDQSSGNGDAEKNNGGQADSPQEVESAS</sequence>
<dbReference type="PANTHER" id="PTHR30158">
    <property type="entry name" value="ACRA/E-RELATED COMPONENT OF DRUG EFFLUX TRANSPORTER"/>
    <property type="match status" value="1"/>
</dbReference>
<dbReference type="InterPro" id="IPR058625">
    <property type="entry name" value="MdtA-like_BSH"/>
</dbReference>
<gene>
    <name evidence="8" type="ORF">QTN89_07230</name>
</gene>
<dbReference type="Gene3D" id="2.40.420.20">
    <property type="match status" value="1"/>
</dbReference>
<accession>A0ABT7PFH4</accession>
<proteinExistence type="inferred from homology"/>
<evidence type="ECO:0000256" key="4">
    <source>
        <dbReference type="SAM" id="MobiDB-lite"/>
    </source>
</evidence>